<reference evidence="1" key="1">
    <citation type="journal article" date="2015" name="Nature">
        <title>Complex archaea that bridge the gap between prokaryotes and eukaryotes.</title>
        <authorList>
            <person name="Spang A."/>
            <person name="Saw J.H."/>
            <person name="Jorgensen S.L."/>
            <person name="Zaremba-Niedzwiedzka K."/>
            <person name="Martijn J."/>
            <person name="Lind A.E."/>
            <person name="van Eijk R."/>
            <person name="Schleper C."/>
            <person name="Guy L."/>
            <person name="Ettema T.J."/>
        </authorList>
    </citation>
    <scope>NUCLEOTIDE SEQUENCE</scope>
</reference>
<name>A0A0F9NVF2_9ZZZZ</name>
<evidence type="ECO:0000313" key="1">
    <source>
        <dbReference type="EMBL" id="KKM92840.1"/>
    </source>
</evidence>
<proteinExistence type="predicted"/>
<sequence length="89" mass="9729">MDAKTFNMVDGMLARQGFHDARESASSLMEVGVREGTLGNIAEVIAGRYALQAQVVVEWYSEVLKRRIEAAQEISDKLKALGESNVGSQ</sequence>
<gene>
    <name evidence="1" type="ORF">LCGC14_1214390</name>
</gene>
<organism evidence="1">
    <name type="scientific">marine sediment metagenome</name>
    <dbReference type="NCBI Taxonomy" id="412755"/>
    <lineage>
        <taxon>unclassified sequences</taxon>
        <taxon>metagenomes</taxon>
        <taxon>ecological metagenomes</taxon>
    </lineage>
</organism>
<dbReference type="EMBL" id="LAZR01006343">
    <property type="protein sequence ID" value="KKM92840.1"/>
    <property type="molecule type" value="Genomic_DNA"/>
</dbReference>
<comment type="caution">
    <text evidence="1">The sequence shown here is derived from an EMBL/GenBank/DDBJ whole genome shotgun (WGS) entry which is preliminary data.</text>
</comment>
<accession>A0A0F9NVF2</accession>
<dbReference type="AlphaFoldDB" id="A0A0F9NVF2"/>
<protein>
    <submittedName>
        <fullName evidence="1">Uncharacterized protein</fullName>
    </submittedName>
</protein>